<dbReference type="EC" id="3.1.4.-" evidence="10"/>
<feature type="region of interest" description="Disordered" evidence="11">
    <location>
        <begin position="483"/>
        <end position="576"/>
    </location>
</feature>
<comment type="pathway">
    <text evidence="1">Purine metabolism; 3',5'-cyclic AMP degradation; AMP from 3',5'-cyclic AMP: step 1/1.</text>
</comment>
<organism evidence="13 14">
    <name type="scientific">Astyanax mexicanus</name>
    <name type="common">Blind cave fish</name>
    <name type="synonym">Astyanax fasciatus mexicanus</name>
    <dbReference type="NCBI Taxonomy" id="7994"/>
    <lineage>
        <taxon>Eukaryota</taxon>
        <taxon>Metazoa</taxon>
        <taxon>Chordata</taxon>
        <taxon>Craniata</taxon>
        <taxon>Vertebrata</taxon>
        <taxon>Euteleostomi</taxon>
        <taxon>Actinopterygii</taxon>
        <taxon>Neopterygii</taxon>
        <taxon>Teleostei</taxon>
        <taxon>Ostariophysi</taxon>
        <taxon>Characiformes</taxon>
        <taxon>Characoidei</taxon>
        <taxon>Acestrorhamphidae</taxon>
        <taxon>Acestrorhamphinae</taxon>
        <taxon>Astyanax</taxon>
    </lineage>
</organism>
<name>A0A3B1JGC2_ASTMX</name>
<feature type="binding site" evidence="8">
    <location>
        <begin position="235"/>
        <end position="239"/>
    </location>
    <ligand>
        <name>AMP</name>
        <dbReference type="ChEBI" id="CHEBI:456215"/>
    </ligand>
</feature>
<reference evidence="13" key="3">
    <citation type="submission" date="2025-08" db="UniProtKB">
        <authorList>
            <consortium name="Ensembl"/>
        </authorList>
    </citation>
    <scope>IDENTIFICATION</scope>
</reference>
<dbReference type="AlphaFoldDB" id="A0A3B1JGC2"/>
<comment type="catalytic activity">
    <reaction evidence="6">
        <text>3',5'-cyclic AMP + H2O = AMP + H(+)</text>
        <dbReference type="Rhea" id="RHEA:25277"/>
        <dbReference type="ChEBI" id="CHEBI:15377"/>
        <dbReference type="ChEBI" id="CHEBI:15378"/>
        <dbReference type="ChEBI" id="CHEBI:58165"/>
        <dbReference type="ChEBI" id="CHEBI:456215"/>
        <dbReference type="EC" id="3.1.4.53"/>
    </reaction>
    <physiologicalReaction direction="left-to-right" evidence="6">
        <dbReference type="Rhea" id="RHEA:25278"/>
    </physiologicalReaction>
</comment>
<dbReference type="InterPro" id="IPR023088">
    <property type="entry name" value="PDEase"/>
</dbReference>
<dbReference type="GO" id="GO:0046872">
    <property type="term" value="F:metal ion binding"/>
    <property type="evidence" value="ECO:0007669"/>
    <property type="project" value="UniProtKB-KW"/>
</dbReference>
<comment type="cofactor">
    <cofactor evidence="10">
        <name>a divalent metal cation</name>
        <dbReference type="ChEBI" id="CHEBI:60240"/>
    </cofactor>
    <text evidence="10">Binds 2 divalent metal cations per subunit. Site 1 may preferentially bind zinc ions, while site 2 has a preference for magnesium and/or manganese ions.</text>
</comment>
<dbReference type="Pfam" id="PF18100">
    <property type="entry name" value="PDE4_UCR"/>
    <property type="match status" value="1"/>
</dbReference>
<dbReference type="GO" id="GO:0006198">
    <property type="term" value="P:cAMP catabolic process"/>
    <property type="evidence" value="ECO:0007669"/>
    <property type="project" value="UniProtKB-UniPathway"/>
</dbReference>
<evidence type="ECO:0000256" key="9">
    <source>
        <dbReference type="PIRSR" id="PIRSR623088-3"/>
    </source>
</evidence>
<accession>A0A3B1JGC2</accession>
<feature type="binding site" evidence="9">
    <location>
        <position position="239"/>
    </location>
    <ligand>
        <name>Zn(2+)</name>
        <dbReference type="ChEBI" id="CHEBI:29105"/>
        <label>1</label>
    </ligand>
</feature>
<feature type="binding site" evidence="9">
    <location>
        <position position="276"/>
    </location>
    <ligand>
        <name>Zn(2+)</name>
        <dbReference type="ChEBI" id="CHEBI:29105"/>
        <label>2</label>
    </ligand>
</feature>
<evidence type="ECO:0000259" key="12">
    <source>
        <dbReference type="PROSITE" id="PS51845"/>
    </source>
</evidence>
<protein>
    <recommendedName>
        <fullName evidence="10">Phosphodiesterase</fullName>
        <ecNumber evidence="10">3.1.4.-</ecNumber>
    </recommendedName>
</protein>
<dbReference type="GO" id="GO:0004115">
    <property type="term" value="F:3',5'-cyclic-AMP phosphodiesterase activity"/>
    <property type="evidence" value="ECO:0007669"/>
    <property type="project" value="UniProtKB-EC"/>
</dbReference>
<keyword evidence="4 10" id="KW-0378">Hydrolase</keyword>
<feature type="binding site" evidence="9">
    <location>
        <position position="276"/>
    </location>
    <ligand>
        <name>Zn(2+)</name>
        <dbReference type="ChEBI" id="CHEBI:29105"/>
        <label>1</label>
    </ligand>
</feature>
<keyword evidence="5" id="KW-0114">cAMP</keyword>
<feature type="compositionally biased region" description="Basic and acidic residues" evidence="11">
    <location>
        <begin position="566"/>
        <end position="576"/>
    </location>
</feature>
<dbReference type="InterPro" id="IPR003607">
    <property type="entry name" value="HD/PDEase_dom"/>
</dbReference>
<dbReference type="Proteomes" id="UP000018467">
    <property type="component" value="Unassembled WGS sequence"/>
</dbReference>
<dbReference type="InterPro" id="IPR023174">
    <property type="entry name" value="PDEase_CS"/>
</dbReference>
<keyword evidence="3 9" id="KW-0479">Metal-binding</keyword>
<dbReference type="InterPro" id="IPR036971">
    <property type="entry name" value="PDEase_catalytic_dom_sf"/>
</dbReference>
<evidence type="ECO:0000256" key="10">
    <source>
        <dbReference type="RuleBase" id="RU363067"/>
    </source>
</evidence>
<evidence type="ECO:0000256" key="8">
    <source>
        <dbReference type="PIRSR" id="PIRSR623088-2"/>
    </source>
</evidence>
<dbReference type="Gene3D" id="1.10.1300.10">
    <property type="entry name" value="3'5'-cyclic nucleotide phosphodiesterase, catalytic domain"/>
    <property type="match status" value="1"/>
</dbReference>
<reference evidence="14" key="2">
    <citation type="journal article" date="2014" name="Nat. Commun.">
        <title>The cavefish genome reveals candidate genes for eye loss.</title>
        <authorList>
            <person name="McGaugh S.E."/>
            <person name="Gross J.B."/>
            <person name="Aken B."/>
            <person name="Blin M."/>
            <person name="Borowsky R."/>
            <person name="Chalopin D."/>
            <person name="Hinaux H."/>
            <person name="Jeffery W.R."/>
            <person name="Keene A."/>
            <person name="Ma L."/>
            <person name="Minx P."/>
            <person name="Murphy D."/>
            <person name="O'Quin K.E."/>
            <person name="Retaux S."/>
            <person name="Rohner N."/>
            <person name="Searle S.M."/>
            <person name="Stahl B.A."/>
            <person name="Tabin C."/>
            <person name="Volff J.N."/>
            <person name="Yoshizawa M."/>
            <person name="Warren W.C."/>
        </authorList>
    </citation>
    <scope>NUCLEOTIDE SEQUENCE [LARGE SCALE GENOMIC DNA]</scope>
    <source>
        <strain evidence="14">female</strain>
    </source>
</reference>
<feature type="binding site" evidence="9">
    <location>
        <position position="393"/>
    </location>
    <ligand>
        <name>Zn(2+)</name>
        <dbReference type="ChEBI" id="CHEBI:29105"/>
        <label>1</label>
    </ligand>
</feature>
<dbReference type="UniPathway" id="UPA00762">
    <property type="reaction ID" value="UER00747"/>
</dbReference>
<evidence type="ECO:0000313" key="14">
    <source>
        <dbReference type="Proteomes" id="UP000018467"/>
    </source>
</evidence>
<evidence type="ECO:0000256" key="4">
    <source>
        <dbReference type="ARBA" id="ARBA00022801"/>
    </source>
</evidence>
<dbReference type="InterPro" id="IPR040844">
    <property type="entry name" value="PDE4_UCR"/>
</dbReference>
<dbReference type="GO" id="GO:0007165">
    <property type="term" value="P:signal transduction"/>
    <property type="evidence" value="ECO:0007669"/>
    <property type="project" value="InterPro"/>
</dbReference>
<comment type="similarity">
    <text evidence="2">Belongs to the cyclic nucleotide phosphodiesterase family. PDE4 subfamily.</text>
</comment>
<evidence type="ECO:0000256" key="1">
    <source>
        <dbReference type="ARBA" id="ARBA00004703"/>
    </source>
</evidence>
<reference evidence="13" key="4">
    <citation type="submission" date="2025-09" db="UniProtKB">
        <authorList>
            <consortium name="Ensembl"/>
        </authorList>
    </citation>
    <scope>IDENTIFICATION</scope>
</reference>
<evidence type="ECO:0000256" key="5">
    <source>
        <dbReference type="ARBA" id="ARBA00023149"/>
    </source>
</evidence>
<feature type="binding site" evidence="8">
    <location>
        <position position="393"/>
    </location>
    <ligand>
        <name>AMP</name>
        <dbReference type="ChEBI" id="CHEBI:456215"/>
    </ligand>
</feature>
<dbReference type="PROSITE" id="PS00126">
    <property type="entry name" value="PDEASE_I_1"/>
    <property type="match status" value="1"/>
</dbReference>
<dbReference type="Bgee" id="ENSAMXG00000038929">
    <property type="expression patterns" value="Expressed in intestine and 14 other cell types or tissues"/>
</dbReference>
<feature type="compositionally biased region" description="Acidic residues" evidence="11">
    <location>
        <begin position="510"/>
        <end position="519"/>
    </location>
</feature>
<feature type="active site" description="Proton donor" evidence="7">
    <location>
        <position position="235"/>
    </location>
</feature>
<feature type="compositionally biased region" description="Polar residues" evidence="11">
    <location>
        <begin position="529"/>
        <end position="547"/>
    </location>
</feature>
<evidence type="ECO:0000256" key="11">
    <source>
        <dbReference type="SAM" id="MobiDB-lite"/>
    </source>
</evidence>
<evidence type="ECO:0000313" key="13">
    <source>
        <dbReference type="Ensembl" id="ENSAMXP00000040781.1"/>
    </source>
</evidence>
<dbReference type="SUPFAM" id="SSF109604">
    <property type="entry name" value="HD-domain/PDEase-like"/>
    <property type="match status" value="1"/>
</dbReference>
<keyword evidence="14" id="KW-1185">Reference proteome</keyword>
<dbReference type="PRINTS" id="PR00387">
    <property type="entry name" value="PDIESTERASE1"/>
</dbReference>
<feature type="binding site" evidence="9">
    <location>
        <position position="275"/>
    </location>
    <ligand>
        <name>Zn(2+)</name>
        <dbReference type="ChEBI" id="CHEBI:29105"/>
        <label>1</label>
    </ligand>
</feature>
<reference evidence="14" key="1">
    <citation type="submission" date="2013-03" db="EMBL/GenBank/DDBJ databases">
        <authorList>
            <person name="Jeffery W."/>
            <person name="Warren W."/>
            <person name="Wilson R.K."/>
        </authorList>
    </citation>
    <scope>NUCLEOTIDE SEQUENCE</scope>
    <source>
        <strain evidence="14">female</strain>
    </source>
</reference>
<dbReference type="PROSITE" id="PS51845">
    <property type="entry name" value="PDEASE_I_2"/>
    <property type="match status" value="1"/>
</dbReference>
<evidence type="ECO:0000256" key="7">
    <source>
        <dbReference type="PIRSR" id="PIRSR623088-1"/>
    </source>
</evidence>
<dbReference type="Ensembl" id="ENSAMXT00000032767.1">
    <property type="protein sequence ID" value="ENSAMXP00000040781.1"/>
    <property type="gene ID" value="ENSAMXG00000038929.1"/>
</dbReference>
<dbReference type="InterPro" id="IPR002073">
    <property type="entry name" value="PDEase_catalytic_dom"/>
</dbReference>
<proteinExistence type="inferred from homology"/>
<sequence>MQDRGGCNASSLEQGEPLGFCCLTVVQISICPFADDTYPKLAIETLEELDWCLDQLETLQTRHSVSEMASNKFKRMLNRELTQLSETSRSGNQVSEFIASTFLEKQHDVEILSPPPKEKEKKRRPMSQISGVKKLTHSPSLAPTCIPRFGVSTEHESLLAKMWENLNTKDVEDINRWGLDIFKIAEHSGNRPLTVIMYSIFQERDLLKSFKIPTDTFITFMMTLEDHYHADVAYHNNIHAADVVQSTHVLLSSPALEAVFTDLEIMAALFASAIHDVDHPGVSNQFLINTNSELALMYNDASVLENHHLAVGFKLLQEENCDIFQNLSKKQRQSLRKMVIDMVLATDMSKHMNFLADLKTMVETKKVTSLGVLLLDNYSDRIQVLQNMVHCADLSNPTKPLEIYRQWTDRIMVEYFTQGDRERDRGMEISPMCDKHTASVEKSQVGFIDYIVHPLWETWADLVHPDAQDILDTLEDNREWYQSMIPHSPSPTPEEQDSQGGGEKFQFELTLEEEGESDAESPPAAESSRNPTDSLNRAPSPNPSQTLGLAAMSVRSPRHRTLSPDTADRDSSRERD</sequence>
<dbReference type="CDD" id="cd00077">
    <property type="entry name" value="HDc"/>
    <property type="match status" value="1"/>
</dbReference>
<evidence type="ECO:0000256" key="2">
    <source>
        <dbReference type="ARBA" id="ARBA00009517"/>
    </source>
</evidence>
<evidence type="ECO:0000256" key="6">
    <source>
        <dbReference type="ARBA" id="ARBA00033681"/>
    </source>
</evidence>
<feature type="domain" description="PDEase" evidence="12">
    <location>
        <begin position="151"/>
        <end position="488"/>
    </location>
</feature>
<feature type="binding site" evidence="8">
    <location>
        <position position="444"/>
    </location>
    <ligand>
        <name>AMP</name>
        <dbReference type="ChEBI" id="CHEBI:456215"/>
    </ligand>
</feature>
<feature type="binding site" evidence="8">
    <location>
        <position position="276"/>
    </location>
    <ligand>
        <name>AMP</name>
        <dbReference type="ChEBI" id="CHEBI:456215"/>
    </ligand>
</feature>
<dbReference type="GeneTree" id="ENSGT00940000164492"/>
<dbReference type="SMART" id="SM00471">
    <property type="entry name" value="HDc"/>
    <property type="match status" value="1"/>
</dbReference>
<dbReference type="PANTHER" id="PTHR11347">
    <property type="entry name" value="CYCLIC NUCLEOTIDE PHOSPHODIESTERASE"/>
    <property type="match status" value="1"/>
</dbReference>
<dbReference type="Pfam" id="PF00233">
    <property type="entry name" value="PDEase_I"/>
    <property type="match status" value="1"/>
</dbReference>
<evidence type="ECO:0000256" key="3">
    <source>
        <dbReference type="ARBA" id="ARBA00022723"/>
    </source>
</evidence>